<keyword evidence="3" id="KW-1185">Reference proteome</keyword>
<evidence type="ECO:0008006" key="4">
    <source>
        <dbReference type="Google" id="ProtNLM"/>
    </source>
</evidence>
<sequence length="516" mass="57837">MPPKRKDNVATRQPRGKGRSQRRTVDDNSSSDSAQDGPRRDPFTRINRDVVVLILHYLSLPDLAAGERVSKGWRATIHWWIAAFGFRTHFPHISWNLQERSVELFKFQARQQHGLQSGKPLSTFNVPSTWNITIAGNFLAYLVSPTQNESFVSWNHRAMSGSTVLRTKAIPLKKVWRVKAGLLDLEMNLDGTLLLRLLESGKPRARSAVYSPVDDKIVWRQDHRHYDLRSGRPGDLTPLLIGRSVLHCARRGSNRDKYDLVGIDFQASELSVVYESSAVRPTDWPHQKNCRQLVFVGGQHELVVLTDNHGRKPTATISILNGENGQLLFQVDGGSWPPHYPRDYCLLPYPNINQISVQSVPDRWRSAVRQPDVGDHIIVQTFSFPFTQSEDNPIEIVRLSTDVVLSPHHCERIAIQPFARVAVVMASPSGDAITTYPLVETKETHLIQRAEAVLKASFPPNSPTPALRHCFVLQEPGTKLGSLSSPPAPYMLSIEGFVDGGRLLVGAPPAQILLEF</sequence>
<protein>
    <recommendedName>
        <fullName evidence="4">F-box domain-containing protein</fullName>
    </recommendedName>
</protein>
<feature type="region of interest" description="Disordered" evidence="1">
    <location>
        <begin position="1"/>
        <end position="42"/>
    </location>
</feature>
<dbReference type="InterPro" id="IPR036047">
    <property type="entry name" value="F-box-like_dom_sf"/>
</dbReference>
<comment type="caution">
    <text evidence="2">The sequence shown here is derived from an EMBL/GenBank/DDBJ whole genome shotgun (WGS) entry which is preliminary data.</text>
</comment>
<proteinExistence type="predicted"/>
<accession>A0ABR4LSB3</accession>
<dbReference type="GeneID" id="98148040"/>
<dbReference type="RefSeq" id="XP_070886418.1">
    <property type="nucleotide sequence ID" value="XM_071032968.1"/>
</dbReference>
<organism evidence="2 3">
    <name type="scientific">Aspergillus lucknowensis</name>
    <dbReference type="NCBI Taxonomy" id="176173"/>
    <lineage>
        <taxon>Eukaryota</taxon>
        <taxon>Fungi</taxon>
        <taxon>Dikarya</taxon>
        <taxon>Ascomycota</taxon>
        <taxon>Pezizomycotina</taxon>
        <taxon>Eurotiomycetes</taxon>
        <taxon>Eurotiomycetidae</taxon>
        <taxon>Eurotiales</taxon>
        <taxon>Aspergillaceae</taxon>
        <taxon>Aspergillus</taxon>
        <taxon>Aspergillus subgen. Nidulantes</taxon>
    </lineage>
</organism>
<gene>
    <name evidence="2" type="ORF">BJX67DRAFT_381140</name>
</gene>
<dbReference type="EMBL" id="JBFXLQ010000019">
    <property type="protein sequence ID" value="KAL2867439.1"/>
    <property type="molecule type" value="Genomic_DNA"/>
</dbReference>
<evidence type="ECO:0000313" key="3">
    <source>
        <dbReference type="Proteomes" id="UP001610432"/>
    </source>
</evidence>
<name>A0ABR4LSB3_9EURO</name>
<dbReference type="Proteomes" id="UP001610432">
    <property type="component" value="Unassembled WGS sequence"/>
</dbReference>
<dbReference type="SUPFAM" id="SSF81383">
    <property type="entry name" value="F-box domain"/>
    <property type="match status" value="1"/>
</dbReference>
<reference evidence="2 3" key="1">
    <citation type="submission" date="2024-07" db="EMBL/GenBank/DDBJ databases">
        <title>Section-level genome sequencing and comparative genomics of Aspergillus sections Usti and Cavernicolus.</title>
        <authorList>
            <consortium name="Lawrence Berkeley National Laboratory"/>
            <person name="Nybo J.L."/>
            <person name="Vesth T.C."/>
            <person name="Theobald S."/>
            <person name="Frisvad J.C."/>
            <person name="Larsen T.O."/>
            <person name="Kjaerboelling I."/>
            <person name="Rothschild-Mancinelli K."/>
            <person name="Lyhne E.K."/>
            <person name="Kogle M.E."/>
            <person name="Barry K."/>
            <person name="Clum A."/>
            <person name="Na H."/>
            <person name="Ledsgaard L."/>
            <person name="Lin J."/>
            <person name="Lipzen A."/>
            <person name="Kuo A."/>
            <person name="Riley R."/>
            <person name="Mondo S."/>
            <person name="Labutti K."/>
            <person name="Haridas S."/>
            <person name="Pangalinan J."/>
            <person name="Salamov A.A."/>
            <person name="Simmons B.A."/>
            <person name="Magnuson J.K."/>
            <person name="Chen J."/>
            <person name="Drula E."/>
            <person name="Henrissat B."/>
            <person name="Wiebenga A."/>
            <person name="Lubbers R.J."/>
            <person name="Gomes A.C."/>
            <person name="Macurrencykelacurrency M.R."/>
            <person name="Stajich J."/>
            <person name="Grigoriev I.V."/>
            <person name="Mortensen U.H."/>
            <person name="De Vries R.P."/>
            <person name="Baker S.E."/>
            <person name="Andersen M.R."/>
        </authorList>
    </citation>
    <scope>NUCLEOTIDE SEQUENCE [LARGE SCALE GENOMIC DNA]</scope>
    <source>
        <strain evidence="2 3">CBS 449.75</strain>
    </source>
</reference>
<evidence type="ECO:0000256" key="1">
    <source>
        <dbReference type="SAM" id="MobiDB-lite"/>
    </source>
</evidence>
<evidence type="ECO:0000313" key="2">
    <source>
        <dbReference type="EMBL" id="KAL2867439.1"/>
    </source>
</evidence>